<protein>
    <recommendedName>
        <fullName evidence="1">Thioredoxin-like fold domain-containing protein</fullName>
    </recommendedName>
</protein>
<dbReference type="EMBL" id="JAKMXF010000365">
    <property type="protein sequence ID" value="KAI6645786.1"/>
    <property type="molecule type" value="Genomic_DNA"/>
</dbReference>
<feature type="domain" description="Thioredoxin-like fold" evidence="1">
    <location>
        <begin position="20"/>
        <end position="182"/>
    </location>
</feature>
<proteinExistence type="predicted"/>
<evidence type="ECO:0000313" key="3">
    <source>
        <dbReference type="Proteomes" id="UP001165289"/>
    </source>
</evidence>
<dbReference type="Pfam" id="PF13462">
    <property type="entry name" value="Thioredoxin_4"/>
    <property type="match status" value="1"/>
</dbReference>
<dbReference type="Proteomes" id="UP001165289">
    <property type="component" value="Unassembled WGS sequence"/>
</dbReference>
<dbReference type="InterPro" id="IPR012336">
    <property type="entry name" value="Thioredoxin-like_fold"/>
</dbReference>
<reference evidence="2 3" key="1">
    <citation type="journal article" date="2023" name="BMC Biol.">
        <title>The compact genome of the sponge Oopsacas minuta (Hexactinellida) is lacking key metazoan core genes.</title>
        <authorList>
            <person name="Santini S."/>
            <person name="Schenkelaars Q."/>
            <person name="Jourda C."/>
            <person name="Duchesne M."/>
            <person name="Belahbib H."/>
            <person name="Rocher C."/>
            <person name="Selva M."/>
            <person name="Riesgo A."/>
            <person name="Vervoort M."/>
            <person name="Leys S.P."/>
            <person name="Kodjabachian L."/>
            <person name="Le Bivic A."/>
            <person name="Borchiellini C."/>
            <person name="Claverie J.M."/>
            <person name="Renard E."/>
        </authorList>
    </citation>
    <scope>NUCLEOTIDE SEQUENCE [LARGE SCALE GENOMIC DNA]</scope>
    <source>
        <strain evidence="2">SPO-2</strain>
    </source>
</reference>
<name>A0AAV7JAT8_9METZ</name>
<evidence type="ECO:0000313" key="2">
    <source>
        <dbReference type="EMBL" id="KAI6645786.1"/>
    </source>
</evidence>
<keyword evidence="3" id="KW-1185">Reference proteome</keyword>
<dbReference type="Gene3D" id="3.40.30.10">
    <property type="entry name" value="Glutaredoxin"/>
    <property type="match status" value="1"/>
</dbReference>
<dbReference type="AlphaFoldDB" id="A0AAV7JAT8"/>
<dbReference type="SUPFAM" id="SSF52833">
    <property type="entry name" value="Thioredoxin-like"/>
    <property type="match status" value="1"/>
</dbReference>
<organism evidence="2 3">
    <name type="scientific">Oopsacas minuta</name>
    <dbReference type="NCBI Taxonomy" id="111878"/>
    <lineage>
        <taxon>Eukaryota</taxon>
        <taxon>Metazoa</taxon>
        <taxon>Porifera</taxon>
        <taxon>Hexactinellida</taxon>
        <taxon>Hexasterophora</taxon>
        <taxon>Lyssacinosida</taxon>
        <taxon>Leucopsacidae</taxon>
        <taxon>Oopsacas</taxon>
    </lineage>
</organism>
<dbReference type="InterPro" id="IPR036249">
    <property type="entry name" value="Thioredoxin-like_sf"/>
</dbReference>
<sequence>MVCMRAQSPPIPSSPPGYLFMGARDSQLVLEVFYDNLCYGSAMNWPVFSQAISKFSNRSLGVIIHIFPLPYHRNSFLAAWAGETILKASPSKFPVFMSYIFQYYKEFISQSVNLTELEVMDKYAAYAEKYVEIDYDIIMEGYQNLYNNLNARYAWKYACSRGVSGTPTFFANGVVVPNASEFSYYNWSNFIQKFIQASGNMI</sequence>
<dbReference type="PANTHER" id="PTHR33875:SF2">
    <property type="entry name" value="ACR183CP"/>
    <property type="match status" value="1"/>
</dbReference>
<dbReference type="PANTHER" id="PTHR33875">
    <property type="entry name" value="OS09G0542200 PROTEIN"/>
    <property type="match status" value="1"/>
</dbReference>
<evidence type="ECO:0000259" key="1">
    <source>
        <dbReference type="Pfam" id="PF13462"/>
    </source>
</evidence>
<comment type="caution">
    <text evidence="2">The sequence shown here is derived from an EMBL/GenBank/DDBJ whole genome shotgun (WGS) entry which is preliminary data.</text>
</comment>
<accession>A0AAV7JAT8</accession>
<gene>
    <name evidence="2" type="ORF">LOD99_13049</name>
</gene>